<gene>
    <name evidence="2" type="ORF">E1163_13410</name>
</gene>
<dbReference type="Proteomes" id="UP000798808">
    <property type="component" value="Unassembled WGS sequence"/>
</dbReference>
<keyword evidence="1" id="KW-0812">Transmembrane</keyword>
<reference evidence="2 3" key="1">
    <citation type="submission" date="2019-02" db="EMBL/GenBank/DDBJ databases">
        <authorList>
            <person name="Goldberg S.R."/>
            <person name="Haltli B.A."/>
            <person name="Correa H."/>
            <person name="Russell K.G."/>
        </authorList>
    </citation>
    <scope>NUCLEOTIDE SEQUENCE [LARGE SCALE GENOMIC DNA]</scope>
    <source>
        <strain evidence="2 3">JCM 16186</strain>
    </source>
</reference>
<protein>
    <recommendedName>
        <fullName evidence="4">DUF2975 domain-containing protein</fullName>
    </recommendedName>
</protein>
<feature type="transmembrane region" description="Helical" evidence="1">
    <location>
        <begin position="69"/>
        <end position="88"/>
    </location>
</feature>
<comment type="caution">
    <text evidence="2">The sequence shown here is derived from an EMBL/GenBank/DDBJ whole genome shotgun (WGS) entry which is preliminary data.</text>
</comment>
<feature type="transmembrane region" description="Helical" evidence="1">
    <location>
        <begin position="122"/>
        <end position="141"/>
    </location>
</feature>
<sequence>MDSFESLKSAWKDSKQDVSADMTAIDMQRLAIQNHGKSKKFHLGNVAILTLVCIGISLFFYFVAPMQEIISRLGIVLMVGGLIVRIIIELISHRKADQIEFNVDTKTTALQASKFYAWRKRIHGPVTITIVLLYSLGFYLLTPEFLDHLPKFWVIVMDIGYVGIAVILTLVISTGIKKEMAALREIMDIRSQLE</sequence>
<accession>A0ABW9RPM6</accession>
<name>A0ABW9RPM6_9BACT</name>
<feature type="transmembrane region" description="Helical" evidence="1">
    <location>
        <begin position="43"/>
        <end position="63"/>
    </location>
</feature>
<evidence type="ECO:0000313" key="2">
    <source>
        <dbReference type="EMBL" id="MTI25948.1"/>
    </source>
</evidence>
<keyword evidence="1" id="KW-0472">Membrane</keyword>
<keyword evidence="1" id="KW-1133">Transmembrane helix</keyword>
<dbReference type="EMBL" id="SMLW01000553">
    <property type="protein sequence ID" value="MTI25948.1"/>
    <property type="molecule type" value="Genomic_DNA"/>
</dbReference>
<evidence type="ECO:0000256" key="1">
    <source>
        <dbReference type="SAM" id="Phobius"/>
    </source>
</evidence>
<feature type="transmembrane region" description="Helical" evidence="1">
    <location>
        <begin position="153"/>
        <end position="176"/>
    </location>
</feature>
<evidence type="ECO:0008006" key="4">
    <source>
        <dbReference type="Google" id="ProtNLM"/>
    </source>
</evidence>
<dbReference type="RefSeq" id="WP_155172621.1">
    <property type="nucleotide sequence ID" value="NZ_BAAAFL010000012.1"/>
</dbReference>
<evidence type="ECO:0000313" key="3">
    <source>
        <dbReference type="Proteomes" id="UP000798808"/>
    </source>
</evidence>
<proteinExistence type="predicted"/>
<keyword evidence="3" id="KW-1185">Reference proteome</keyword>
<organism evidence="2 3">
    <name type="scientific">Fulvivirga kasyanovii</name>
    <dbReference type="NCBI Taxonomy" id="396812"/>
    <lineage>
        <taxon>Bacteria</taxon>
        <taxon>Pseudomonadati</taxon>
        <taxon>Bacteroidota</taxon>
        <taxon>Cytophagia</taxon>
        <taxon>Cytophagales</taxon>
        <taxon>Fulvivirgaceae</taxon>
        <taxon>Fulvivirga</taxon>
    </lineage>
</organism>